<reference evidence="1 2" key="1">
    <citation type="journal article" date="2014" name="BMC Genomics">
        <title>Comparative genomics of Bradyrhizobium japonicum CPAC 15 and Bradyrhizobium diazoefficiens CPAC 7: elite model strains for understanding symbiotic performance with soybean.</title>
        <authorList>
            <person name="Siqueira A.F."/>
            <person name="Ormeno-Orrillo E."/>
            <person name="Souza R.C."/>
            <person name="Rodrigues E.P."/>
            <person name="Almeida L.G."/>
            <person name="Barcellos F.G."/>
            <person name="Batista J.S."/>
            <person name="Nakatami A.S."/>
            <person name="Martinez-Romero E."/>
            <person name="Vasconcelos A.T."/>
            <person name="Hungria M."/>
        </authorList>
    </citation>
    <scope>NUCLEOTIDE SEQUENCE [LARGE SCALE GENOMIC DNA]</scope>
    <source>
        <strain evidence="1 2">SEMIA 5080</strain>
    </source>
</reference>
<gene>
    <name evidence="1" type="ORF">BJA5080_02189</name>
</gene>
<evidence type="ECO:0000313" key="1">
    <source>
        <dbReference type="EMBL" id="KGJ65542.1"/>
    </source>
</evidence>
<organism evidence="1 2">
    <name type="scientific">Bradyrhizobium diazoefficiens SEMIA 5080</name>
    <dbReference type="NCBI Taxonomy" id="754504"/>
    <lineage>
        <taxon>Bacteria</taxon>
        <taxon>Pseudomonadati</taxon>
        <taxon>Pseudomonadota</taxon>
        <taxon>Alphaproteobacteria</taxon>
        <taxon>Hyphomicrobiales</taxon>
        <taxon>Nitrobacteraceae</taxon>
        <taxon>Bradyrhizobium</taxon>
    </lineage>
</organism>
<name>A0A837C8P7_9BRAD</name>
<accession>A0A837C8P7</accession>
<evidence type="ECO:0000313" key="2">
    <source>
        <dbReference type="Proteomes" id="UP000024900"/>
    </source>
</evidence>
<sequence>MPPDRKASEKSPSKQKVKTDVNDRFGHLDIAAVLGTSVHGHIIVGKNGHASLVDLKQHWTSRSCLAILTNSAL</sequence>
<dbReference type="Proteomes" id="UP000024900">
    <property type="component" value="Unassembled WGS sequence"/>
</dbReference>
<dbReference type="EMBL" id="ADOU02000007">
    <property type="protein sequence ID" value="KGJ65542.1"/>
    <property type="molecule type" value="Genomic_DNA"/>
</dbReference>
<dbReference type="AlphaFoldDB" id="A0A837C8P7"/>
<protein>
    <submittedName>
        <fullName evidence="1">Uncharacterized protein</fullName>
    </submittedName>
</protein>
<proteinExistence type="predicted"/>
<comment type="caution">
    <text evidence="1">The sequence shown here is derived from an EMBL/GenBank/DDBJ whole genome shotgun (WGS) entry which is preliminary data.</text>
</comment>